<evidence type="ECO:0000313" key="2">
    <source>
        <dbReference type="EMBL" id="MBF9068788.1"/>
    </source>
</evidence>
<dbReference type="EMBL" id="JADPRT010000004">
    <property type="protein sequence ID" value="MBF9068788.1"/>
    <property type="molecule type" value="Genomic_DNA"/>
</dbReference>
<feature type="transmembrane region" description="Helical" evidence="1">
    <location>
        <begin position="178"/>
        <end position="194"/>
    </location>
</feature>
<dbReference type="Proteomes" id="UP000657385">
    <property type="component" value="Unassembled WGS sequence"/>
</dbReference>
<feature type="transmembrane region" description="Helical" evidence="1">
    <location>
        <begin position="78"/>
        <end position="97"/>
    </location>
</feature>
<reference evidence="2" key="1">
    <citation type="submission" date="2020-11" db="EMBL/GenBank/DDBJ databases">
        <title>Isolation and identification of active actinomycetes.</title>
        <authorList>
            <person name="Yu B."/>
        </authorList>
    </citation>
    <scope>NUCLEOTIDE SEQUENCE</scope>
    <source>
        <strain evidence="2">NEAU-YB345</strain>
    </source>
</reference>
<accession>A0A931B205</accession>
<dbReference type="AlphaFoldDB" id="A0A931B205"/>
<feature type="transmembrane region" description="Helical" evidence="1">
    <location>
        <begin position="109"/>
        <end position="128"/>
    </location>
</feature>
<name>A0A931B205_9ACTN</name>
<gene>
    <name evidence="2" type="ORF">I2501_12215</name>
</gene>
<protein>
    <submittedName>
        <fullName evidence="2">DUF998 domain-containing protein</fullName>
    </submittedName>
</protein>
<comment type="caution">
    <text evidence="2">The sequence shown here is derived from an EMBL/GenBank/DDBJ whole genome shotgun (WGS) entry which is preliminary data.</text>
</comment>
<keyword evidence="1" id="KW-0472">Membrane</keyword>
<dbReference type="Pfam" id="PF06197">
    <property type="entry name" value="DUF998"/>
    <property type="match status" value="1"/>
</dbReference>
<feature type="transmembrane region" description="Helical" evidence="1">
    <location>
        <begin position="51"/>
        <end position="71"/>
    </location>
</feature>
<organism evidence="2 3">
    <name type="scientific">Streptacidiphilus fuscans</name>
    <dbReference type="NCBI Taxonomy" id="2789292"/>
    <lineage>
        <taxon>Bacteria</taxon>
        <taxon>Bacillati</taxon>
        <taxon>Actinomycetota</taxon>
        <taxon>Actinomycetes</taxon>
        <taxon>Kitasatosporales</taxon>
        <taxon>Streptomycetaceae</taxon>
        <taxon>Streptacidiphilus</taxon>
    </lineage>
</organism>
<evidence type="ECO:0000313" key="3">
    <source>
        <dbReference type="Proteomes" id="UP000657385"/>
    </source>
</evidence>
<feature type="transmembrane region" description="Helical" evidence="1">
    <location>
        <begin position="140"/>
        <end position="158"/>
    </location>
</feature>
<dbReference type="RefSeq" id="WP_196193935.1">
    <property type="nucleotide sequence ID" value="NZ_JADPRT010000004.1"/>
</dbReference>
<dbReference type="InterPro" id="IPR009339">
    <property type="entry name" value="DUF998"/>
</dbReference>
<proteinExistence type="predicted"/>
<keyword evidence="1" id="KW-0812">Transmembrane</keyword>
<sequence>MRPVPWWALVSSGTAPLLLVGGWLVSASLQGPGYDPVTETISALAGGGAADSWLMAGAIGGLGACHLVTAIGLRVAGAAGRLALAAGGVASILVAFSPVPPSGGSMQHSAAAVVGYSFLAVWPVLAAYRRRAPAWGLRPMLGAMVTLVSLIGAGWFLLETWGHGEAGVAERVVTGLQALWPLVVVVSCLELEHVRHRRTAAADRA</sequence>
<keyword evidence="3" id="KW-1185">Reference proteome</keyword>
<keyword evidence="1" id="KW-1133">Transmembrane helix</keyword>
<evidence type="ECO:0000256" key="1">
    <source>
        <dbReference type="SAM" id="Phobius"/>
    </source>
</evidence>